<gene>
    <name evidence="1" type="ORF">K0T92_08700</name>
</gene>
<dbReference type="EMBL" id="JAHZIJ010000004">
    <property type="protein sequence ID" value="MBW7474824.1"/>
    <property type="molecule type" value="Genomic_DNA"/>
</dbReference>
<organism evidence="1 2">
    <name type="scientific">Paenibacillus oenotherae</name>
    <dbReference type="NCBI Taxonomy" id="1435645"/>
    <lineage>
        <taxon>Bacteria</taxon>
        <taxon>Bacillati</taxon>
        <taxon>Bacillota</taxon>
        <taxon>Bacilli</taxon>
        <taxon>Bacillales</taxon>
        <taxon>Paenibacillaceae</taxon>
        <taxon>Paenibacillus</taxon>
    </lineage>
</organism>
<keyword evidence="2" id="KW-1185">Reference proteome</keyword>
<sequence>MRYRKGYVYGNYYKHGKHVCSQHSVKETELMGLSLLTFVKVLRLLMRMKL</sequence>
<protein>
    <recommendedName>
        <fullName evidence="3">Transposase DDE domain-containing protein</fullName>
    </recommendedName>
</protein>
<reference evidence="1 2" key="1">
    <citation type="submission" date="2021-07" db="EMBL/GenBank/DDBJ databases">
        <title>Paenibacillus radiodurans sp. nov., isolated from the southeastern edge of Tengger Desert.</title>
        <authorList>
            <person name="Zhang G."/>
        </authorList>
    </citation>
    <scope>NUCLEOTIDE SEQUENCE [LARGE SCALE GENOMIC DNA]</scope>
    <source>
        <strain evidence="1 2">DT7-4</strain>
    </source>
</reference>
<name>A0ABS7D4I3_9BACL</name>
<evidence type="ECO:0000313" key="2">
    <source>
        <dbReference type="Proteomes" id="UP000812277"/>
    </source>
</evidence>
<accession>A0ABS7D4I3</accession>
<comment type="caution">
    <text evidence="1">The sequence shown here is derived from an EMBL/GenBank/DDBJ whole genome shotgun (WGS) entry which is preliminary data.</text>
</comment>
<proteinExistence type="predicted"/>
<evidence type="ECO:0000313" key="1">
    <source>
        <dbReference type="EMBL" id="MBW7474824.1"/>
    </source>
</evidence>
<dbReference type="Proteomes" id="UP000812277">
    <property type="component" value="Unassembled WGS sequence"/>
</dbReference>
<evidence type="ECO:0008006" key="3">
    <source>
        <dbReference type="Google" id="ProtNLM"/>
    </source>
</evidence>